<accession>A0A0G1D4M1</accession>
<evidence type="ECO:0000313" key="1">
    <source>
        <dbReference type="EMBL" id="KKS92617.1"/>
    </source>
</evidence>
<comment type="caution">
    <text evidence="1">The sequence shown here is derived from an EMBL/GenBank/DDBJ whole genome shotgun (WGS) entry which is preliminary data.</text>
</comment>
<proteinExistence type="predicted"/>
<gene>
    <name evidence="1" type="ORF">UV68_C0041G0004</name>
</gene>
<dbReference type="AlphaFoldDB" id="A0A0G1D4M1"/>
<sequence>MAELPILFTEQDEKIISHFSAGNTQMKRICGIFQYLLLNRNFKPFVSSMRKTLSIPNQGFNIEDKNSSECRSALAQFIAPGHSETYNKDADVVTYNTSTGKIELFLKQAQADKKFIRNGDYTGNFINSIVEEYIIFNNILMDDYFMGKDGSFVGFVTNKHFLKDVFPEEYDGTVDEVQLTFSVDATKEEMINYINNHWADIEKIKQEIVGIDKQKRNKLSKNFIRDIKIYNRYQEILGVPSKMRGSKYPDLILSKEFNIDNGSIRAIVHKIDQSLRVANAECYE</sequence>
<organism evidence="1 2">
    <name type="scientific">Candidatus Collierbacteria bacterium GW2011_GWC2_43_12</name>
    <dbReference type="NCBI Taxonomy" id="1618390"/>
    <lineage>
        <taxon>Bacteria</taxon>
        <taxon>Candidatus Collieribacteriota</taxon>
    </lineage>
</organism>
<dbReference type="EMBL" id="LCFK01000041">
    <property type="protein sequence ID" value="KKS92617.1"/>
    <property type="molecule type" value="Genomic_DNA"/>
</dbReference>
<dbReference type="Proteomes" id="UP000033980">
    <property type="component" value="Unassembled WGS sequence"/>
</dbReference>
<evidence type="ECO:0000313" key="2">
    <source>
        <dbReference type="Proteomes" id="UP000033980"/>
    </source>
</evidence>
<name>A0A0G1D4M1_9BACT</name>
<protein>
    <submittedName>
        <fullName evidence="1">Uncharacterized protein</fullName>
    </submittedName>
</protein>
<reference evidence="1 2" key="1">
    <citation type="journal article" date="2015" name="Nature">
        <title>rRNA introns, odd ribosomes, and small enigmatic genomes across a large radiation of phyla.</title>
        <authorList>
            <person name="Brown C.T."/>
            <person name="Hug L.A."/>
            <person name="Thomas B.C."/>
            <person name="Sharon I."/>
            <person name="Castelle C.J."/>
            <person name="Singh A."/>
            <person name="Wilkins M.J."/>
            <person name="Williams K.H."/>
            <person name="Banfield J.F."/>
        </authorList>
    </citation>
    <scope>NUCLEOTIDE SEQUENCE [LARGE SCALE GENOMIC DNA]</scope>
</reference>